<protein>
    <recommendedName>
        <fullName evidence="4">Lipoprotein</fullName>
    </recommendedName>
</protein>
<sequence length="217" mass="23146">MRLRLFAVGAASLLAAACSRTPPPAPPPPPSQPTVKMTLAPMPAGARAGMRIPARLADGRWATPNVGLSAAGSVWHLRAALNVAVLACHGADQAVMVNEYNALLTARKAELAQAQKALQQEYRASRGTQWEDAFDDQMTRLYNFFAQDFAHAGFCGAARDALASIGSVPSSEIPMFAAQRLPVLEAPFTDFFAAYDRWRSGALVRAADPPVEIATGR</sequence>
<feature type="signal peptide" evidence="1">
    <location>
        <begin position="1"/>
        <end position="17"/>
    </location>
</feature>
<dbReference type="EMBL" id="JACHBT010000001">
    <property type="protein sequence ID" value="MBB6503313.1"/>
    <property type="molecule type" value="Genomic_DNA"/>
</dbReference>
<reference evidence="2 3" key="1">
    <citation type="submission" date="2020-08" db="EMBL/GenBank/DDBJ databases">
        <title>The Agave Microbiome: Exploring the role of microbial communities in plant adaptations to desert environments.</title>
        <authorList>
            <person name="Partida-Martinez L.P."/>
        </authorList>
    </citation>
    <scope>NUCLEOTIDE SEQUENCE [LARGE SCALE GENOMIC DNA]</scope>
    <source>
        <strain evidence="2 3">AS3.13</strain>
    </source>
</reference>
<proteinExistence type="predicted"/>
<accession>A0A7X0MNA1</accession>
<evidence type="ECO:0008006" key="4">
    <source>
        <dbReference type="Google" id="ProtNLM"/>
    </source>
</evidence>
<dbReference type="Proteomes" id="UP000522313">
    <property type="component" value="Unassembled WGS sequence"/>
</dbReference>
<comment type="caution">
    <text evidence="2">The sequence shown here is derived from an EMBL/GenBank/DDBJ whole genome shotgun (WGS) entry which is preliminary data.</text>
</comment>
<name>A0A7X0MNA1_9SPHN</name>
<dbReference type="AlphaFoldDB" id="A0A7X0MNA1"/>
<organism evidence="2 3">
    <name type="scientific">Sphingomonas endophytica</name>
    <dbReference type="NCBI Taxonomy" id="869719"/>
    <lineage>
        <taxon>Bacteria</taxon>
        <taxon>Pseudomonadati</taxon>
        <taxon>Pseudomonadota</taxon>
        <taxon>Alphaproteobacteria</taxon>
        <taxon>Sphingomonadales</taxon>
        <taxon>Sphingomonadaceae</taxon>
        <taxon>Sphingomonas</taxon>
    </lineage>
</organism>
<keyword evidence="1" id="KW-0732">Signal</keyword>
<dbReference type="RefSeq" id="WP_184503822.1">
    <property type="nucleotide sequence ID" value="NZ_JACHBT010000001.1"/>
</dbReference>
<evidence type="ECO:0000313" key="3">
    <source>
        <dbReference type="Proteomes" id="UP000522313"/>
    </source>
</evidence>
<evidence type="ECO:0000313" key="2">
    <source>
        <dbReference type="EMBL" id="MBB6503313.1"/>
    </source>
</evidence>
<reference evidence="2 3" key="2">
    <citation type="submission" date="2020-08" db="EMBL/GenBank/DDBJ databases">
        <authorList>
            <person name="Partida-Martinez L."/>
            <person name="Huntemann M."/>
            <person name="Clum A."/>
            <person name="Wang J."/>
            <person name="Palaniappan K."/>
            <person name="Ritter S."/>
            <person name="Chen I.-M."/>
            <person name="Stamatis D."/>
            <person name="Reddy T."/>
            <person name="O'Malley R."/>
            <person name="Daum C."/>
            <person name="Shapiro N."/>
            <person name="Ivanova N."/>
            <person name="Kyrpides N."/>
            <person name="Woyke T."/>
        </authorList>
    </citation>
    <scope>NUCLEOTIDE SEQUENCE [LARGE SCALE GENOMIC DNA]</scope>
    <source>
        <strain evidence="2 3">AS3.13</strain>
    </source>
</reference>
<feature type="chain" id="PRO_5031211662" description="Lipoprotein" evidence="1">
    <location>
        <begin position="18"/>
        <end position="217"/>
    </location>
</feature>
<gene>
    <name evidence="2" type="ORF">F4693_000262</name>
</gene>
<evidence type="ECO:0000256" key="1">
    <source>
        <dbReference type="SAM" id="SignalP"/>
    </source>
</evidence>
<dbReference type="PROSITE" id="PS51257">
    <property type="entry name" value="PROKAR_LIPOPROTEIN"/>
    <property type="match status" value="1"/>
</dbReference>